<keyword evidence="1" id="KW-0677">Repeat</keyword>
<evidence type="ECO:0008006" key="6">
    <source>
        <dbReference type="Google" id="ProtNLM"/>
    </source>
</evidence>
<comment type="caution">
    <text evidence="4">The sequence shown here is derived from an EMBL/GenBank/DDBJ whole genome shotgun (WGS) entry which is preliminary data.</text>
</comment>
<dbReference type="PANTHER" id="PTHR45586:SF14">
    <property type="entry name" value="TETRATRICOPEPTIDE TPR_2 REPEAT PROTEIN"/>
    <property type="match status" value="1"/>
</dbReference>
<dbReference type="SUPFAM" id="SSF48452">
    <property type="entry name" value="TPR-like"/>
    <property type="match status" value="1"/>
</dbReference>
<dbReference type="Pfam" id="PF14559">
    <property type="entry name" value="TPR_19"/>
    <property type="match status" value="3"/>
</dbReference>
<dbReference type="AlphaFoldDB" id="A0A0R3LPN8"/>
<dbReference type="STRING" id="1518501.CQ10_08795"/>
<dbReference type="PROSITE" id="PS50005">
    <property type="entry name" value="TPR"/>
    <property type="match status" value="2"/>
</dbReference>
<dbReference type="InterPro" id="IPR011990">
    <property type="entry name" value="TPR-like_helical_dom_sf"/>
</dbReference>
<feature type="repeat" description="TPR" evidence="3">
    <location>
        <begin position="157"/>
        <end position="190"/>
    </location>
</feature>
<dbReference type="InterPro" id="IPR051012">
    <property type="entry name" value="CellSynth/LPSAsmb/PSIAsmb"/>
</dbReference>
<dbReference type="PANTHER" id="PTHR45586">
    <property type="entry name" value="TPR REPEAT-CONTAINING PROTEIN PA4667"/>
    <property type="match status" value="1"/>
</dbReference>
<keyword evidence="5" id="KW-1185">Reference proteome</keyword>
<accession>A0A0R3LPN8</accession>
<organism evidence="4 5">
    <name type="scientific">Bradyrhizobium valentinum</name>
    <dbReference type="NCBI Taxonomy" id="1518501"/>
    <lineage>
        <taxon>Bacteria</taxon>
        <taxon>Pseudomonadati</taxon>
        <taxon>Pseudomonadota</taxon>
        <taxon>Alphaproteobacteria</taxon>
        <taxon>Hyphomicrobiales</taxon>
        <taxon>Nitrobacteraceae</taxon>
        <taxon>Bradyrhizobium</taxon>
    </lineage>
</organism>
<dbReference type="OrthoDB" id="8129907at2"/>
<dbReference type="EMBL" id="LLXX01000062">
    <property type="protein sequence ID" value="KRR09746.1"/>
    <property type="molecule type" value="Genomic_DNA"/>
</dbReference>
<evidence type="ECO:0000256" key="1">
    <source>
        <dbReference type="ARBA" id="ARBA00022737"/>
    </source>
</evidence>
<protein>
    <recommendedName>
        <fullName evidence="6">Tetratricopeptide repeat protein</fullName>
    </recommendedName>
</protein>
<name>A0A0R3LPN8_9BRAD</name>
<evidence type="ECO:0000256" key="2">
    <source>
        <dbReference type="ARBA" id="ARBA00022803"/>
    </source>
</evidence>
<dbReference type="SMART" id="SM00028">
    <property type="entry name" value="TPR"/>
    <property type="match status" value="4"/>
</dbReference>
<gene>
    <name evidence="4" type="ORF">CP49_38800</name>
</gene>
<dbReference type="Proteomes" id="UP000051913">
    <property type="component" value="Unassembled WGS sequence"/>
</dbReference>
<evidence type="ECO:0000256" key="3">
    <source>
        <dbReference type="PROSITE-ProRule" id="PRU00339"/>
    </source>
</evidence>
<evidence type="ECO:0000313" key="5">
    <source>
        <dbReference type="Proteomes" id="UP000051913"/>
    </source>
</evidence>
<feature type="repeat" description="TPR" evidence="3">
    <location>
        <begin position="123"/>
        <end position="156"/>
    </location>
</feature>
<evidence type="ECO:0000313" key="4">
    <source>
        <dbReference type="EMBL" id="KRR09746.1"/>
    </source>
</evidence>
<reference evidence="4 5" key="1">
    <citation type="submission" date="2014-03" db="EMBL/GenBank/DDBJ databases">
        <title>Bradyrhizobium valentinum sp. nov., isolated from effective nodules of Lupinus mariae-josephae, a lupine endemic of basic-lime soils in Eastern Spain.</title>
        <authorList>
            <person name="Duran D."/>
            <person name="Rey L."/>
            <person name="Navarro A."/>
            <person name="Busquets A."/>
            <person name="Imperial J."/>
            <person name="Ruiz-Argueso T."/>
        </authorList>
    </citation>
    <scope>NUCLEOTIDE SEQUENCE [LARGE SCALE GENOMIC DNA]</scope>
    <source>
        <strain evidence="4 5">LmjM3</strain>
    </source>
</reference>
<sequence length="254" mass="27290">MQRPNEAERLAFGVLKSDRGNALAAQILGRALLMQNRADEAIAPLERAARRSDDPQIETLLAGALAAIGRGDEALDRLRRIIARRPPFPPAFLEYAGQLGKVGRVDEAIAVLESGLALTPDAADLRAQLGYLHMKRNDRAKARAIFSQLLAAAPERYDVLVGLAKVMGLDGEYAAAADLYRRALGMRPDDAVTRTNLGICQLEMGEREAGEANLRAITRGAPQLTGQALTSLAAASHGRFFLRPSAAAKFLGVE</sequence>
<dbReference type="InterPro" id="IPR019734">
    <property type="entry name" value="TPR_rpt"/>
</dbReference>
<keyword evidence="2 3" id="KW-0802">TPR repeat</keyword>
<proteinExistence type="predicted"/>
<dbReference type="Gene3D" id="1.25.40.10">
    <property type="entry name" value="Tetratricopeptide repeat domain"/>
    <property type="match status" value="1"/>
</dbReference>